<accession>A0A172WZC9</accession>
<keyword evidence="2" id="KW-1185">Reference proteome</keyword>
<reference evidence="1 2" key="1">
    <citation type="journal article" date="2016" name="PLoS ONE">
        <title>Genome Sequencing and Analysis of Catopsilia pomona nucleopolyhedrovirus: A Distinct Species in Group I Alphabaculovirus.</title>
        <authorList>
            <person name="Wang J."/>
            <person name="Zhu Z."/>
            <person name="Zhang L."/>
            <person name="Hou D."/>
            <person name="Wang M."/>
            <person name="Arif B."/>
            <person name="Kou Z."/>
            <person name="Wang H."/>
            <person name="Deng F."/>
            <person name="Hu Z."/>
        </authorList>
    </citation>
    <scope>NUCLEOTIDE SEQUENCE [LARGE SCALE GENOMIC DNA]</scope>
    <source>
        <strain evidence="1">416</strain>
    </source>
</reference>
<dbReference type="RefSeq" id="YP_009255315.1">
    <property type="nucleotide sequence ID" value="NC_030240.1"/>
</dbReference>
<evidence type="ECO:0000313" key="2">
    <source>
        <dbReference type="Proteomes" id="UP000203996"/>
    </source>
</evidence>
<dbReference type="GeneID" id="27924282"/>
<sequence length="125" mass="15320">MKTRRFEADKKLFFMNALGLQRQSQSKIIAHKVLLACNNKWFEKYKQFKGVNVVKNELKKFNLNIDQYNETLYQCWLQDKRWCETDNWNWNNDTNTKYIYNINFNSKTKIITENYYTIIQCYVKC</sequence>
<evidence type="ECO:0000313" key="1">
    <source>
        <dbReference type="EMBL" id="ANF29706.1"/>
    </source>
</evidence>
<dbReference type="InterPro" id="IPR058022">
    <property type="entry name" value="P15"/>
</dbReference>
<dbReference type="Proteomes" id="UP000203996">
    <property type="component" value="Segment"/>
</dbReference>
<gene>
    <name evidence="1" type="ORF">CapoNPV_058</name>
</gene>
<dbReference type="EMBL" id="KU565883">
    <property type="protein sequence ID" value="ANF29706.1"/>
    <property type="molecule type" value="Genomic_DNA"/>
</dbReference>
<proteinExistence type="predicted"/>
<name>A0A172WZC9_9ABAC</name>
<dbReference type="OrthoDB" id="19150at10239"/>
<dbReference type="Pfam" id="PF25651">
    <property type="entry name" value="Baculo_P15"/>
    <property type="match status" value="1"/>
</dbReference>
<organism evidence="1 2">
    <name type="scientific">Catopsilia pomona nucleopolyhedrovirus</name>
    <dbReference type="NCBI Taxonomy" id="1850906"/>
    <lineage>
        <taxon>Viruses</taxon>
        <taxon>Viruses incertae sedis</taxon>
        <taxon>Naldaviricetes</taxon>
        <taxon>Lefavirales</taxon>
        <taxon>Baculoviridae</taxon>
        <taxon>Alphabaculovirus</taxon>
        <taxon>Alphabaculovirus capomonae</taxon>
    </lineage>
</organism>
<dbReference type="KEGG" id="vg:27924282"/>
<protein>
    <submittedName>
        <fullName evidence="1">ORF-58</fullName>
    </submittedName>
</protein>